<dbReference type="CDD" id="cd06445">
    <property type="entry name" value="ATase"/>
    <property type="match status" value="1"/>
</dbReference>
<keyword evidence="5" id="KW-0808">Transferase</keyword>
<dbReference type="InterPro" id="IPR036217">
    <property type="entry name" value="MethylDNA_cys_MeTrfase_DNAb"/>
</dbReference>
<dbReference type="InterPro" id="IPR014048">
    <property type="entry name" value="MethylDNA_cys_MeTrfase_DNA-bd"/>
</dbReference>
<dbReference type="GO" id="GO:0003700">
    <property type="term" value="F:DNA-binding transcription factor activity"/>
    <property type="evidence" value="ECO:0007669"/>
    <property type="project" value="InterPro"/>
</dbReference>
<dbReference type="OrthoDB" id="9802228at2"/>
<dbReference type="GO" id="GO:0006281">
    <property type="term" value="P:DNA repair"/>
    <property type="evidence" value="ECO:0007669"/>
    <property type="project" value="UniProtKB-KW"/>
</dbReference>
<comment type="similarity">
    <text evidence="2">Belongs to the MGMT family.</text>
</comment>
<accession>A0A2U3QJ36</accession>
<dbReference type="SMART" id="SM00342">
    <property type="entry name" value="HTH_ARAC"/>
    <property type="match status" value="1"/>
</dbReference>
<evidence type="ECO:0000256" key="6">
    <source>
        <dbReference type="ARBA" id="ARBA00022763"/>
    </source>
</evidence>
<dbReference type="EC" id="2.1.1.63" evidence="3"/>
<dbReference type="SUPFAM" id="SSF46767">
    <property type="entry name" value="Methylated DNA-protein cysteine methyltransferase, C-terminal domain"/>
    <property type="match status" value="1"/>
</dbReference>
<dbReference type="PROSITE" id="PS01124">
    <property type="entry name" value="HTH_ARAC_FAMILY_2"/>
    <property type="match status" value="1"/>
</dbReference>
<dbReference type="Gene3D" id="3.30.160.70">
    <property type="entry name" value="Methylated DNA-protein cysteine methyltransferase domain"/>
    <property type="match status" value="1"/>
</dbReference>
<evidence type="ECO:0000256" key="8">
    <source>
        <dbReference type="ARBA" id="ARBA00023163"/>
    </source>
</evidence>
<dbReference type="SUPFAM" id="SSF53155">
    <property type="entry name" value="Methylated DNA-protein cysteine methyltransferase domain"/>
    <property type="match status" value="1"/>
</dbReference>
<evidence type="ECO:0000256" key="10">
    <source>
        <dbReference type="ARBA" id="ARBA00049348"/>
    </source>
</evidence>
<evidence type="ECO:0000256" key="1">
    <source>
        <dbReference type="ARBA" id="ARBA00001286"/>
    </source>
</evidence>
<evidence type="ECO:0000313" key="12">
    <source>
        <dbReference type="EMBL" id="SPQ01421.1"/>
    </source>
</evidence>
<evidence type="ECO:0000256" key="3">
    <source>
        <dbReference type="ARBA" id="ARBA00011918"/>
    </source>
</evidence>
<dbReference type="FunFam" id="1.10.10.10:FF:000214">
    <property type="entry name" value="Methylated-DNA--protein-cysteine methyltransferase"/>
    <property type="match status" value="1"/>
</dbReference>
<evidence type="ECO:0000256" key="7">
    <source>
        <dbReference type="ARBA" id="ARBA00023015"/>
    </source>
</evidence>
<comment type="catalytic activity">
    <reaction evidence="1">
        <text>a 4-O-methyl-thymidine in DNA + L-cysteinyl-[protein] = a thymidine in DNA + S-methyl-L-cysteinyl-[protein]</text>
        <dbReference type="Rhea" id="RHEA:53428"/>
        <dbReference type="Rhea" id="RHEA-COMP:10131"/>
        <dbReference type="Rhea" id="RHEA-COMP:10132"/>
        <dbReference type="Rhea" id="RHEA-COMP:13555"/>
        <dbReference type="Rhea" id="RHEA-COMP:13556"/>
        <dbReference type="ChEBI" id="CHEBI:29950"/>
        <dbReference type="ChEBI" id="CHEBI:82612"/>
        <dbReference type="ChEBI" id="CHEBI:137386"/>
        <dbReference type="ChEBI" id="CHEBI:137387"/>
        <dbReference type="EC" id="2.1.1.63"/>
    </reaction>
</comment>
<dbReference type="AlphaFoldDB" id="A0A2U3QJ36"/>
<keyword evidence="4" id="KW-0489">Methyltransferase</keyword>
<protein>
    <recommendedName>
        <fullName evidence="3">methylated-DNA--[protein]-cysteine S-methyltransferase</fullName>
        <ecNumber evidence="3">2.1.1.63</ecNumber>
    </recommendedName>
</protein>
<dbReference type="Gene3D" id="1.10.10.60">
    <property type="entry name" value="Homeodomain-like"/>
    <property type="match status" value="1"/>
</dbReference>
<dbReference type="SUPFAM" id="SSF46689">
    <property type="entry name" value="Homeodomain-like"/>
    <property type="match status" value="1"/>
</dbReference>
<dbReference type="PROSITE" id="PS00374">
    <property type="entry name" value="MGMT"/>
    <property type="match status" value="1"/>
</dbReference>
<proteinExistence type="inferred from homology"/>
<dbReference type="Pfam" id="PF01035">
    <property type="entry name" value="DNA_binding_1"/>
    <property type="match status" value="1"/>
</dbReference>
<evidence type="ECO:0000313" key="13">
    <source>
        <dbReference type="Proteomes" id="UP000245125"/>
    </source>
</evidence>
<dbReference type="InterPro" id="IPR036388">
    <property type="entry name" value="WH-like_DNA-bd_sf"/>
</dbReference>
<evidence type="ECO:0000256" key="4">
    <source>
        <dbReference type="ARBA" id="ARBA00022603"/>
    </source>
</evidence>
<sequence>MNNYDRIASIIRYLDEHHANQPDLATLAGLAGLSPFHFHRLFSEWAGITPKDFLQCLSLAHARSLLREGESVLNTSLEVGLSGPGRLHDLCVELVSATPGEVKRGGEGWTIIFGFADTLFGSCLVGESPRGVCYLSFIDCQKHSASLKGLREEWPRARLSRDDSSAERIALRIFGRPDGIGDRQLLRAYVSGTKFQARVWRALLQIPPGAIWSYKRLAEAIGRPDCARAVGAAVGKNPLAYLIPCHRVIRQTGVAGEYRWGRDRKRAIIAWEGSANRYDSDLRKNRLTQSLSTHKKMFGSKLL</sequence>
<evidence type="ECO:0000259" key="11">
    <source>
        <dbReference type="PROSITE" id="PS01124"/>
    </source>
</evidence>
<dbReference type="GO" id="GO:0003908">
    <property type="term" value="F:methylated-DNA-[protein]-cysteine S-methyltransferase activity"/>
    <property type="evidence" value="ECO:0007669"/>
    <property type="project" value="UniProtKB-EC"/>
</dbReference>
<keyword evidence="9" id="KW-0234">DNA repair</keyword>
<feature type="domain" description="HTH araC/xylS-type" evidence="11">
    <location>
        <begin position="8"/>
        <end position="105"/>
    </location>
</feature>
<keyword evidence="6" id="KW-0227">DNA damage</keyword>
<dbReference type="InterPro" id="IPR036631">
    <property type="entry name" value="MGMT_N_sf"/>
</dbReference>
<dbReference type="EMBL" id="OUUY01000102">
    <property type="protein sequence ID" value="SPQ01421.1"/>
    <property type="molecule type" value="Genomic_DNA"/>
</dbReference>
<keyword evidence="13" id="KW-1185">Reference proteome</keyword>
<dbReference type="Pfam" id="PF12833">
    <property type="entry name" value="HTH_18"/>
    <property type="match status" value="1"/>
</dbReference>
<dbReference type="GO" id="GO:0043565">
    <property type="term" value="F:sequence-specific DNA binding"/>
    <property type="evidence" value="ECO:0007669"/>
    <property type="project" value="InterPro"/>
</dbReference>
<gene>
    <name evidence="12" type="ORF">NBG4_540005</name>
</gene>
<evidence type="ECO:0000256" key="5">
    <source>
        <dbReference type="ARBA" id="ARBA00022679"/>
    </source>
</evidence>
<reference evidence="13" key="1">
    <citation type="submission" date="2018-03" db="EMBL/GenBank/DDBJ databases">
        <authorList>
            <person name="Zecchin S."/>
        </authorList>
    </citation>
    <scope>NUCLEOTIDE SEQUENCE [LARGE SCALE GENOMIC DNA]</scope>
</reference>
<dbReference type="NCBIfam" id="TIGR00589">
    <property type="entry name" value="ogt"/>
    <property type="match status" value="1"/>
</dbReference>
<dbReference type="PANTHER" id="PTHR10815:SF13">
    <property type="entry name" value="METHYLATED-DNA--PROTEIN-CYSTEINE METHYLTRANSFERASE"/>
    <property type="match status" value="1"/>
</dbReference>
<dbReference type="GO" id="GO:0032259">
    <property type="term" value="P:methylation"/>
    <property type="evidence" value="ECO:0007669"/>
    <property type="project" value="UniProtKB-KW"/>
</dbReference>
<dbReference type="InterPro" id="IPR009057">
    <property type="entry name" value="Homeodomain-like_sf"/>
</dbReference>
<dbReference type="Proteomes" id="UP000245125">
    <property type="component" value="Unassembled WGS sequence"/>
</dbReference>
<dbReference type="Gene3D" id="1.10.10.10">
    <property type="entry name" value="Winged helix-like DNA-binding domain superfamily/Winged helix DNA-binding domain"/>
    <property type="match status" value="1"/>
</dbReference>
<evidence type="ECO:0000256" key="2">
    <source>
        <dbReference type="ARBA" id="ARBA00008711"/>
    </source>
</evidence>
<organism evidence="12 13">
    <name type="scientific">Candidatus Sulfobium mesophilum</name>
    <dbReference type="NCBI Taxonomy" id="2016548"/>
    <lineage>
        <taxon>Bacteria</taxon>
        <taxon>Pseudomonadati</taxon>
        <taxon>Nitrospirota</taxon>
        <taxon>Nitrospiria</taxon>
        <taxon>Nitrospirales</taxon>
        <taxon>Nitrospiraceae</taxon>
        <taxon>Candidatus Sulfobium</taxon>
    </lineage>
</organism>
<name>A0A2U3QJ36_9BACT</name>
<keyword evidence="7" id="KW-0805">Transcription regulation</keyword>
<dbReference type="InterPro" id="IPR018060">
    <property type="entry name" value="HTH_AraC"/>
</dbReference>
<keyword evidence="8" id="KW-0804">Transcription</keyword>
<evidence type="ECO:0000256" key="9">
    <source>
        <dbReference type="ARBA" id="ARBA00023204"/>
    </source>
</evidence>
<comment type="catalytic activity">
    <reaction evidence="10">
        <text>a 6-O-methyl-2'-deoxyguanosine in DNA + L-cysteinyl-[protein] = S-methyl-L-cysteinyl-[protein] + a 2'-deoxyguanosine in DNA</text>
        <dbReference type="Rhea" id="RHEA:24000"/>
        <dbReference type="Rhea" id="RHEA-COMP:10131"/>
        <dbReference type="Rhea" id="RHEA-COMP:10132"/>
        <dbReference type="Rhea" id="RHEA-COMP:11367"/>
        <dbReference type="Rhea" id="RHEA-COMP:11368"/>
        <dbReference type="ChEBI" id="CHEBI:29950"/>
        <dbReference type="ChEBI" id="CHEBI:82612"/>
        <dbReference type="ChEBI" id="CHEBI:85445"/>
        <dbReference type="ChEBI" id="CHEBI:85448"/>
        <dbReference type="EC" id="2.1.1.63"/>
    </reaction>
</comment>
<dbReference type="InterPro" id="IPR001497">
    <property type="entry name" value="MethylDNA_cys_MeTrfase_AS"/>
</dbReference>
<dbReference type="PANTHER" id="PTHR10815">
    <property type="entry name" value="METHYLATED-DNA--PROTEIN-CYSTEINE METHYLTRANSFERASE"/>
    <property type="match status" value="1"/>
</dbReference>